<feature type="compositionally biased region" description="Acidic residues" evidence="1">
    <location>
        <begin position="286"/>
        <end position="301"/>
    </location>
</feature>
<feature type="compositionally biased region" description="Low complexity" evidence="1">
    <location>
        <begin position="129"/>
        <end position="148"/>
    </location>
</feature>
<evidence type="ECO:0000313" key="6">
    <source>
        <dbReference type="Proteomes" id="UP000011632"/>
    </source>
</evidence>
<feature type="region of interest" description="Disordered" evidence="1">
    <location>
        <begin position="393"/>
        <end position="418"/>
    </location>
</feature>
<feature type="domain" description="DUF8073" evidence="4">
    <location>
        <begin position="4"/>
        <end position="116"/>
    </location>
</feature>
<evidence type="ECO:0000259" key="3">
    <source>
        <dbReference type="Pfam" id="PF26271"/>
    </source>
</evidence>
<dbReference type="PATRIC" id="fig|1227496.3.peg.3912"/>
<feature type="domain" description="DUF8073" evidence="3">
    <location>
        <begin position="224"/>
        <end position="264"/>
    </location>
</feature>
<feature type="compositionally biased region" description="Basic and acidic residues" evidence="1">
    <location>
        <begin position="176"/>
        <end position="198"/>
    </location>
</feature>
<dbReference type="InterPro" id="IPR058810">
    <property type="entry name" value="DUF8073_C"/>
</dbReference>
<feature type="compositionally biased region" description="Polar residues" evidence="1">
    <location>
        <begin position="271"/>
        <end position="280"/>
    </location>
</feature>
<organism evidence="5 6">
    <name type="scientific">Natrinema versiforme JCM 10478</name>
    <dbReference type="NCBI Taxonomy" id="1227496"/>
    <lineage>
        <taxon>Archaea</taxon>
        <taxon>Methanobacteriati</taxon>
        <taxon>Methanobacteriota</taxon>
        <taxon>Stenosarchaea group</taxon>
        <taxon>Halobacteria</taxon>
        <taxon>Halobacteriales</taxon>
        <taxon>Natrialbaceae</taxon>
        <taxon>Natrinema</taxon>
    </lineage>
</organism>
<dbReference type="Pfam" id="PF26272">
    <property type="entry name" value="DUF8073_N"/>
    <property type="match status" value="1"/>
</dbReference>
<feature type="region of interest" description="Disordered" evidence="1">
    <location>
        <begin position="129"/>
        <end position="150"/>
    </location>
</feature>
<feature type="region of interest" description="Disordered" evidence="1">
    <location>
        <begin position="176"/>
        <end position="224"/>
    </location>
</feature>
<comment type="caution">
    <text evidence="5">The sequence shown here is derived from an EMBL/GenBank/DDBJ whole genome shotgun (WGS) entry which is preliminary data.</text>
</comment>
<reference evidence="5 6" key="1">
    <citation type="journal article" date="2014" name="PLoS Genet.">
        <title>Phylogenetically driven sequencing of extremely halophilic archaea reveals strategies for static and dynamic osmo-response.</title>
        <authorList>
            <person name="Becker E.A."/>
            <person name="Seitzer P.M."/>
            <person name="Tritt A."/>
            <person name="Larsen D."/>
            <person name="Krusor M."/>
            <person name="Yao A.I."/>
            <person name="Wu D."/>
            <person name="Madern D."/>
            <person name="Eisen J.A."/>
            <person name="Darling A.E."/>
            <person name="Facciotti M.T."/>
        </authorList>
    </citation>
    <scope>NUCLEOTIDE SEQUENCE [LARGE SCALE GENOMIC DNA]</scope>
    <source>
        <strain evidence="5 6">JCM 10478</strain>
    </source>
</reference>
<gene>
    <name evidence="5" type="ORF">C489_19531</name>
</gene>
<dbReference type="Pfam" id="PF26271">
    <property type="entry name" value="DUF8073_M"/>
    <property type="match status" value="1"/>
</dbReference>
<dbReference type="InterPro" id="IPR058809">
    <property type="entry name" value="DUF8073_M"/>
</dbReference>
<dbReference type="Proteomes" id="UP000011632">
    <property type="component" value="Unassembled WGS sequence"/>
</dbReference>
<protein>
    <submittedName>
        <fullName evidence="5">Uncharacterized protein</fullName>
    </submittedName>
</protein>
<dbReference type="InterPro" id="IPR058811">
    <property type="entry name" value="DUF8073_N"/>
</dbReference>
<feature type="compositionally biased region" description="Basic and acidic residues" evidence="1">
    <location>
        <begin position="396"/>
        <end position="418"/>
    </location>
</feature>
<evidence type="ECO:0000256" key="1">
    <source>
        <dbReference type="SAM" id="MobiDB-lite"/>
    </source>
</evidence>
<accession>L9XNG3</accession>
<dbReference type="AlphaFoldDB" id="L9XNG3"/>
<evidence type="ECO:0000313" key="5">
    <source>
        <dbReference type="EMBL" id="ELY63290.1"/>
    </source>
</evidence>
<dbReference type="Pfam" id="PF26270">
    <property type="entry name" value="DUF8073_C"/>
    <property type="match status" value="1"/>
</dbReference>
<evidence type="ECO:0000259" key="4">
    <source>
        <dbReference type="Pfam" id="PF26272"/>
    </source>
</evidence>
<feature type="compositionally biased region" description="Basic and acidic residues" evidence="1">
    <location>
        <begin position="208"/>
        <end position="220"/>
    </location>
</feature>
<feature type="domain" description="DUF8073" evidence="2">
    <location>
        <begin position="349"/>
        <end position="413"/>
    </location>
</feature>
<evidence type="ECO:0000259" key="2">
    <source>
        <dbReference type="Pfam" id="PF26270"/>
    </source>
</evidence>
<sequence length="418" mass="44863">MSVSTSFDVLSQVLRRYESNEGAIHRVDATVHGRDGGDELHVSIDVAVPLCPTGDAQTGSEPTPRAASLGVDGELQLEFSQSVAATIAEYAPDSVSSTTDAARVTADGTVLVTITLEFAPDTETEAAEVSTASTAAVNSGSGSSSETEPTMTFADRLHVASLPSEPSTEAATLFDALDRRPTHEDETERSSDPESKAEDEPETPIDTEIERSLEAARNDELPPYEDTEYLQCLYDSLDTFEAMADALEMDIASETVRRYMIDAGVHEPASYETTAGSEEGQQALADESEAADSAADSDETADQPPNPSSSAPDASTDRSVESDAPVDSESDKPLVTDGIGLPDTVTGTELIDAVESSMTLYDVHRQLGLDRRRTRELLGRLNLLDLVVMRLSDTTDPERRPSREEITDRIRESVAPEE</sequence>
<dbReference type="RefSeq" id="WP_006433001.1">
    <property type="nucleotide sequence ID" value="NZ_AOID01000062.1"/>
</dbReference>
<name>L9XNG3_9EURY</name>
<dbReference type="EMBL" id="AOID01000062">
    <property type="protein sequence ID" value="ELY63290.1"/>
    <property type="molecule type" value="Genomic_DNA"/>
</dbReference>
<feature type="region of interest" description="Disordered" evidence="1">
    <location>
        <begin position="270"/>
        <end position="343"/>
    </location>
</feature>
<keyword evidence="6" id="KW-1185">Reference proteome</keyword>
<proteinExistence type="predicted"/>
<dbReference type="OrthoDB" id="238089at2157"/>